<comment type="caution">
    <text evidence="2">The sequence shown here is derived from an EMBL/GenBank/DDBJ whole genome shotgun (WGS) entry which is preliminary data.</text>
</comment>
<sequence length="111" mass="12820">MYGLLDRDIKYIIKALEQHDEIEKAIIFGSRAMGNYKKGSDVDIAIIGESVNRSIIYKLDDCLNEVYPLPYFFDIIQYNAITNENLINHIDNEGKVIYTKNKYLPLNKKAS</sequence>
<organism evidence="2 3">
    <name type="scientific">Intestinibacter bartlettii</name>
    <dbReference type="NCBI Taxonomy" id="261299"/>
    <lineage>
        <taxon>Bacteria</taxon>
        <taxon>Bacillati</taxon>
        <taxon>Bacillota</taxon>
        <taxon>Clostridia</taxon>
        <taxon>Peptostreptococcales</taxon>
        <taxon>Peptostreptococcaceae</taxon>
        <taxon>Intestinibacter</taxon>
    </lineage>
</organism>
<dbReference type="InterPro" id="IPR043519">
    <property type="entry name" value="NT_sf"/>
</dbReference>
<evidence type="ECO:0000313" key="3">
    <source>
        <dbReference type="Proteomes" id="UP001299409"/>
    </source>
</evidence>
<protein>
    <submittedName>
        <fullName evidence="2">Nucleotidyltransferase domain-containing protein</fullName>
    </submittedName>
</protein>
<evidence type="ECO:0000313" key="2">
    <source>
        <dbReference type="EMBL" id="MCB5445105.1"/>
    </source>
</evidence>
<dbReference type="EMBL" id="JAJBMB010000002">
    <property type="protein sequence ID" value="MCB5445105.1"/>
    <property type="molecule type" value="Genomic_DNA"/>
</dbReference>
<gene>
    <name evidence="2" type="ORF">LIP50_02695</name>
</gene>
<dbReference type="Proteomes" id="UP001299409">
    <property type="component" value="Unassembled WGS sequence"/>
</dbReference>
<feature type="domain" description="Polymerase beta nucleotidyltransferase" evidence="1">
    <location>
        <begin position="12"/>
        <end position="102"/>
    </location>
</feature>
<dbReference type="PANTHER" id="PTHR33933">
    <property type="entry name" value="NUCLEOTIDYLTRANSFERASE"/>
    <property type="match status" value="1"/>
</dbReference>
<name>A0ABS8CUF4_9FIRM</name>
<accession>A0ABS8CUF4</accession>
<dbReference type="CDD" id="cd05403">
    <property type="entry name" value="NT_KNTase_like"/>
    <property type="match status" value="1"/>
</dbReference>
<dbReference type="RefSeq" id="WP_226914149.1">
    <property type="nucleotide sequence ID" value="NZ_BAABXU010000001.1"/>
</dbReference>
<dbReference type="Gene3D" id="3.30.460.10">
    <property type="entry name" value="Beta Polymerase, domain 2"/>
    <property type="match status" value="1"/>
</dbReference>
<dbReference type="InterPro" id="IPR041633">
    <property type="entry name" value="Polbeta"/>
</dbReference>
<dbReference type="PANTHER" id="PTHR33933:SF1">
    <property type="entry name" value="PROTEIN ADENYLYLTRANSFERASE MNTA-RELATED"/>
    <property type="match status" value="1"/>
</dbReference>
<reference evidence="2 3" key="1">
    <citation type="submission" date="2021-10" db="EMBL/GenBank/DDBJ databases">
        <title>Collection of gut derived symbiotic bacterial strains cultured from healthy donors.</title>
        <authorList>
            <person name="Lin H."/>
            <person name="Littmann E."/>
            <person name="Claire K."/>
            <person name="Pamer E."/>
        </authorList>
    </citation>
    <scope>NUCLEOTIDE SEQUENCE [LARGE SCALE GENOMIC DNA]</scope>
    <source>
        <strain evidence="2 3">MSK.17.68</strain>
    </source>
</reference>
<evidence type="ECO:0000259" key="1">
    <source>
        <dbReference type="Pfam" id="PF18765"/>
    </source>
</evidence>
<proteinExistence type="predicted"/>
<dbReference type="SUPFAM" id="SSF81301">
    <property type="entry name" value="Nucleotidyltransferase"/>
    <property type="match status" value="1"/>
</dbReference>
<dbReference type="Pfam" id="PF18765">
    <property type="entry name" value="Polbeta"/>
    <property type="match status" value="1"/>
</dbReference>
<dbReference type="InterPro" id="IPR052548">
    <property type="entry name" value="Type_VII_TA_antitoxin"/>
</dbReference>
<keyword evidence="3" id="KW-1185">Reference proteome</keyword>